<keyword evidence="3" id="KW-1185">Reference proteome</keyword>
<proteinExistence type="predicted"/>
<dbReference type="AlphaFoldDB" id="A0A914DLW1"/>
<feature type="chain" id="PRO_5038101017" evidence="2">
    <location>
        <begin position="22"/>
        <end position="122"/>
    </location>
</feature>
<accession>A0A914DLW1</accession>
<evidence type="ECO:0000313" key="4">
    <source>
        <dbReference type="WBParaSite" id="ACRNAN_scaffold3096.g16998.t1"/>
    </source>
</evidence>
<organism evidence="3 4">
    <name type="scientific">Acrobeloides nanus</name>
    <dbReference type="NCBI Taxonomy" id="290746"/>
    <lineage>
        <taxon>Eukaryota</taxon>
        <taxon>Metazoa</taxon>
        <taxon>Ecdysozoa</taxon>
        <taxon>Nematoda</taxon>
        <taxon>Chromadorea</taxon>
        <taxon>Rhabditida</taxon>
        <taxon>Tylenchina</taxon>
        <taxon>Cephalobomorpha</taxon>
        <taxon>Cephaloboidea</taxon>
        <taxon>Cephalobidae</taxon>
        <taxon>Acrobeloides</taxon>
    </lineage>
</organism>
<protein>
    <submittedName>
        <fullName evidence="4">Uncharacterized protein</fullName>
    </submittedName>
</protein>
<keyword evidence="1" id="KW-0472">Membrane</keyword>
<evidence type="ECO:0000256" key="2">
    <source>
        <dbReference type="SAM" id="SignalP"/>
    </source>
</evidence>
<feature type="signal peptide" evidence="2">
    <location>
        <begin position="1"/>
        <end position="21"/>
    </location>
</feature>
<feature type="transmembrane region" description="Helical" evidence="1">
    <location>
        <begin position="99"/>
        <end position="120"/>
    </location>
</feature>
<reference evidence="4" key="1">
    <citation type="submission" date="2022-11" db="UniProtKB">
        <authorList>
            <consortium name="WormBaseParasite"/>
        </authorList>
    </citation>
    <scope>IDENTIFICATION</scope>
</reference>
<keyword evidence="1" id="KW-0812">Transmembrane</keyword>
<dbReference type="WBParaSite" id="ACRNAN_scaffold3096.g16998.t1">
    <property type="protein sequence ID" value="ACRNAN_scaffold3096.g16998.t1"/>
    <property type="gene ID" value="ACRNAN_scaffold3096.g16998"/>
</dbReference>
<sequence length="122" mass="13631">MKFIRILLFVGVVVFPISVLSNEVVAIKDYRKAIVDARELMQKETGHSLGDFFCPNSTAKSSTECPPPTENYIFKCCGDQRASCCKHLVEQTNSNGDTIISFLLFAVTFLMVICGCAKYYSR</sequence>
<keyword evidence="1" id="KW-1133">Transmembrane helix</keyword>
<evidence type="ECO:0000313" key="3">
    <source>
        <dbReference type="Proteomes" id="UP000887540"/>
    </source>
</evidence>
<evidence type="ECO:0000256" key="1">
    <source>
        <dbReference type="SAM" id="Phobius"/>
    </source>
</evidence>
<name>A0A914DLW1_9BILA</name>
<dbReference type="Proteomes" id="UP000887540">
    <property type="component" value="Unplaced"/>
</dbReference>
<keyword evidence="2" id="KW-0732">Signal</keyword>